<accession>A0ABS9ZPU5</accession>
<name>A0ABS9ZPU5_9PSED</name>
<sequence>MRLTPTIRQMRAHCPSFGRRIFGGLDWDPTKDVSKAQLPAAYVVVLGDDADPSDAQNAIRQVVRDTFDVCVEVDNADERGQAAADVLHDLRAELWRALVGFEPGDDGDPLQYDSSDLMLINRSKAVYRFRFYTEFQLGRNDPLPGQEPAPAETWQEQVLDGIAPLEGIDMDVDFIDPMVDHNLSETGPDGRIEIKTREDLQP</sequence>
<reference evidence="2 3" key="1">
    <citation type="submission" date="2015-12" db="EMBL/GenBank/DDBJ databases">
        <title>Phylogenomics in the description of a new species in the Pseudomonas syringae group.</title>
        <authorList>
            <person name="Busquets A."/>
            <person name="Gomila M."/>
            <person name="Beiki F."/>
            <person name="Rahimian H."/>
            <person name="Mulet M."/>
            <person name="Sanchez D."/>
            <person name="Garcia-Valdes E."/>
            <person name="Lalucat J."/>
        </authorList>
    </citation>
    <scope>NUCLEOTIDE SEQUENCE [LARGE SCALE GENOMIC DNA]</scope>
    <source>
        <strain evidence="2 3">S25</strain>
    </source>
</reference>
<dbReference type="Proteomes" id="UP001320513">
    <property type="component" value="Unassembled WGS sequence"/>
</dbReference>
<dbReference type="Pfam" id="PF23840">
    <property type="entry name" value="Phage_tail_terminator"/>
    <property type="match status" value="1"/>
</dbReference>
<evidence type="ECO:0000313" key="3">
    <source>
        <dbReference type="Proteomes" id="UP001320513"/>
    </source>
</evidence>
<organism evidence="2 3">
    <name type="scientific">Pseudomonas maioricensis</name>
    <dbReference type="NCBI Taxonomy" id="1766623"/>
    <lineage>
        <taxon>Bacteria</taxon>
        <taxon>Pseudomonadati</taxon>
        <taxon>Pseudomonadota</taxon>
        <taxon>Gammaproteobacteria</taxon>
        <taxon>Pseudomonadales</taxon>
        <taxon>Pseudomonadaceae</taxon>
        <taxon>Pseudomonas</taxon>
    </lineage>
</organism>
<dbReference type="InterPro" id="IPR056912">
    <property type="entry name" value="Phage_JBD30_tail_term-like"/>
</dbReference>
<dbReference type="EMBL" id="LOHG01000024">
    <property type="protein sequence ID" value="MCI8212584.1"/>
    <property type="molecule type" value="Genomic_DNA"/>
</dbReference>
<evidence type="ECO:0000256" key="1">
    <source>
        <dbReference type="SAM" id="MobiDB-lite"/>
    </source>
</evidence>
<proteinExistence type="predicted"/>
<gene>
    <name evidence="2" type="ORF">AUC61_23925</name>
</gene>
<dbReference type="RefSeq" id="WP_243248698.1">
    <property type="nucleotide sequence ID" value="NZ_LOHG01000024.1"/>
</dbReference>
<evidence type="ECO:0000313" key="2">
    <source>
        <dbReference type="EMBL" id="MCI8212584.1"/>
    </source>
</evidence>
<comment type="caution">
    <text evidence="2">The sequence shown here is derived from an EMBL/GenBank/DDBJ whole genome shotgun (WGS) entry which is preliminary data.</text>
</comment>
<keyword evidence="3" id="KW-1185">Reference proteome</keyword>
<protein>
    <submittedName>
        <fullName evidence="2">Uncharacterized protein</fullName>
    </submittedName>
</protein>
<feature type="region of interest" description="Disordered" evidence="1">
    <location>
        <begin position="182"/>
        <end position="202"/>
    </location>
</feature>